<dbReference type="InterPro" id="IPR013103">
    <property type="entry name" value="RVT_2"/>
</dbReference>
<feature type="compositionally biased region" description="Polar residues" evidence="1">
    <location>
        <begin position="49"/>
        <end position="62"/>
    </location>
</feature>
<feature type="compositionally biased region" description="Polar residues" evidence="1">
    <location>
        <begin position="1"/>
        <end position="17"/>
    </location>
</feature>
<feature type="domain" description="Reverse transcriptase Ty1/copia-type" evidence="2">
    <location>
        <begin position="247"/>
        <end position="369"/>
    </location>
</feature>
<dbReference type="EMBL" id="LN679155">
    <property type="protein sequence ID" value="CEL61400.1"/>
    <property type="molecule type" value="Genomic_DNA"/>
</dbReference>
<reference evidence="3 4" key="1">
    <citation type="submission" date="2014-11" db="EMBL/GenBank/DDBJ databases">
        <authorList>
            <person name="Wibberg Daniel"/>
        </authorList>
    </citation>
    <scope>NUCLEOTIDE SEQUENCE [LARGE SCALE GENOMIC DNA]</scope>
    <source>
        <strain evidence="3">Rhizoctonia solani AG1-IB 7/3/14</strain>
    </source>
</reference>
<dbReference type="Proteomes" id="UP000059188">
    <property type="component" value="Unassembled WGS sequence"/>
</dbReference>
<organism evidence="3 4">
    <name type="scientific">Thanatephorus cucumeris (strain AG1-IB / isolate 7/3/14)</name>
    <name type="common">Lettuce bottom rot fungus</name>
    <name type="synonym">Rhizoctonia solani</name>
    <dbReference type="NCBI Taxonomy" id="1108050"/>
    <lineage>
        <taxon>Eukaryota</taxon>
        <taxon>Fungi</taxon>
        <taxon>Dikarya</taxon>
        <taxon>Basidiomycota</taxon>
        <taxon>Agaricomycotina</taxon>
        <taxon>Agaricomycetes</taxon>
        <taxon>Cantharellales</taxon>
        <taxon>Ceratobasidiaceae</taxon>
        <taxon>Rhizoctonia</taxon>
        <taxon>Rhizoctonia solani AG-1</taxon>
    </lineage>
</organism>
<evidence type="ECO:0000313" key="3">
    <source>
        <dbReference type="EMBL" id="CEL61400.1"/>
    </source>
</evidence>
<evidence type="ECO:0000256" key="1">
    <source>
        <dbReference type="SAM" id="MobiDB-lite"/>
    </source>
</evidence>
<dbReference type="STRING" id="1108050.A0A0B7FUK8"/>
<evidence type="ECO:0000259" key="2">
    <source>
        <dbReference type="Pfam" id="PF07727"/>
    </source>
</evidence>
<gene>
    <name evidence="3" type="ORF">RSOLAG1IB_09992</name>
</gene>
<name>A0A0B7FUK8_THACB</name>
<accession>A0A0B7FUK8</accession>
<feature type="region of interest" description="Disordered" evidence="1">
    <location>
        <begin position="43"/>
        <end position="85"/>
    </location>
</feature>
<dbReference type="AlphaFoldDB" id="A0A0B7FUK8"/>
<proteinExistence type="predicted"/>
<protein>
    <recommendedName>
        <fullName evidence="2">Reverse transcriptase Ty1/copia-type domain-containing protein</fullName>
    </recommendedName>
</protein>
<evidence type="ECO:0000313" key="4">
    <source>
        <dbReference type="Proteomes" id="UP000059188"/>
    </source>
</evidence>
<keyword evidence="4" id="KW-1185">Reference proteome</keyword>
<sequence length="371" mass="40751">MGNDAANHSTTHTSTPIDENARSEPVNTLNNTKTEVSVTLAQGEPLSQPVASKSALTETSLAPSHHEHNHRPNVPSLAPQSPKEQIIPGHSPPACCVTTRQQAAANSAPYEHEMLDPKTGKARALWLEAIDLLHKQTNASIRDPEDIIPIDTSCSGAGCNTSKLPSHVANCFKTMHINRNNNLPCFHAWVAQNYLALSQPRDTNDTDSPKWSDALKSSRKEEWMAAVGEEFIVLICQNVYEEILQSEVPSEAQLLSLGIVLKIKRDADGKEVCLKGRVVIHGNQQIAGVSYNKTFSNTPNLVFIRAVFLIIAYANLDCHMVNVTGTYTHAPINQPLYVEFPDGFGKNGPTIMKLKKALYGAHQSGRLWEHY</sequence>
<dbReference type="Pfam" id="PF07727">
    <property type="entry name" value="RVT_2"/>
    <property type="match status" value="1"/>
</dbReference>
<feature type="region of interest" description="Disordered" evidence="1">
    <location>
        <begin position="1"/>
        <end position="29"/>
    </location>
</feature>